<evidence type="ECO:0008006" key="3">
    <source>
        <dbReference type="Google" id="ProtNLM"/>
    </source>
</evidence>
<organism evidence="1 2">
    <name type="scientific">Trichormus variabilis N2B</name>
    <dbReference type="NCBI Taxonomy" id="2681315"/>
    <lineage>
        <taxon>Bacteria</taxon>
        <taxon>Bacillati</taxon>
        <taxon>Cyanobacteriota</taxon>
        <taxon>Cyanophyceae</taxon>
        <taxon>Nostocales</taxon>
        <taxon>Nostocaceae</taxon>
        <taxon>Trichormus</taxon>
    </lineage>
</organism>
<accession>A0ABR6S5H2</accession>
<dbReference type="Proteomes" id="UP000570851">
    <property type="component" value="Unassembled WGS sequence"/>
</dbReference>
<sequence length="81" mass="9373">MNGKLSRLELAAQLAENTKENVEMLKLLLKLDELDKVDVQPDSQLKRKAVEIAVKKGIYTPRHVNKMTYTELEEWCLAQNF</sequence>
<dbReference type="GeneID" id="58724613"/>
<name>A0ABR6S5H2_ANAVA</name>
<protein>
    <recommendedName>
        <fullName evidence="3">Nif11 domain-containing protein</fullName>
    </recommendedName>
</protein>
<reference evidence="1 2" key="1">
    <citation type="submission" date="2019-11" db="EMBL/GenBank/DDBJ databases">
        <title>Comparison of genomes from free-living endosymbiotic cyanobacteria isolated from Azolla.</title>
        <authorList>
            <person name="Thiel T."/>
            <person name="Pratte B."/>
        </authorList>
    </citation>
    <scope>NUCLEOTIDE SEQUENCE [LARGE SCALE GENOMIC DNA]</scope>
    <source>
        <strain evidence="1 2">N2B</strain>
    </source>
</reference>
<evidence type="ECO:0000313" key="1">
    <source>
        <dbReference type="EMBL" id="MBC1301612.1"/>
    </source>
</evidence>
<gene>
    <name evidence="1" type="ORF">GNE12_06745</name>
</gene>
<comment type="caution">
    <text evidence="1">The sequence shown here is derived from an EMBL/GenBank/DDBJ whole genome shotgun (WGS) entry which is preliminary data.</text>
</comment>
<dbReference type="EMBL" id="JACKZP010000017">
    <property type="protein sequence ID" value="MBC1301612.1"/>
    <property type="molecule type" value="Genomic_DNA"/>
</dbReference>
<proteinExistence type="predicted"/>
<keyword evidence="2" id="KW-1185">Reference proteome</keyword>
<dbReference type="RefSeq" id="WP_011318734.1">
    <property type="nucleotide sequence ID" value="NZ_JACKZP010000017.1"/>
</dbReference>
<evidence type="ECO:0000313" key="2">
    <source>
        <dbReference type="Proteomes" id="UP000570851"/>
    </source>
</evidence>